<evidence type="ECO:0000259" key="2">
    <source>
        <dbReference type="Pfam" id="PF20636"/>
    </source>
</evidence>
<organism evidence="3 4">
    <name type="scientific">Rubus argutus</name>
    <name type="common">Southern blackberry</name>
    <dbReference type="NCBI Taxonomy" id="59490"/>
    <lineage>
        <taxon>Eukaryota</taxon>
        <taxon>Viridiplantae</taxon>
        <taxon>Streptophyta</taxon>
        <taxon>Embryophyta</taxon>
        <taxon>Tracheophyta</taxon>
        <taxon>Spermatophyta</taxon>
        <taxon>Magnoliopsida</taxon>
        <taxon>eudicotyledons</taxon>
        <taxon>Gunneridae</taxon>
        <taxon>Pentapetalae</taxon>
        <taxon>rosids</taxon>
        <taxon>fabids</taxon>
        <taxon>Rosales</taxon>
        <taxon>Rosaceae</taxon>
        <taxon>Rosoideae</taxon>
        <taxon>Rosoideae incertae sedis</taxon>
        <taxon>Rubus</taxon>
    </lineage>
</organism>
<feature type="compositionally biased region" description="Basic and acidic residues" evidence="1">
    <location>
        <begin position="49"/>
        <end position="65"/>
    </location>
</feature>
<evidence type="ECO:0000313" key="4">
    <source>
        <dbReference type="Proteomes" id="UP001457282"/>
    </source>
</evidence>
<feature type="region of interest" description="Disordered" evidence="1">
    <location>
        <begin position="24"/>
        <end position="93"/>
    </location>
</feature>
<dbReference type="InterPro" id="IPR049481">
    <property type="entry name" value="SMN_G2-BD"/>
</dbReference>
<dbReference type="Pfam" id="PF20636">
    <property type="entry name" value="SMN_G2-BD"/>
    <property type="match status" value="1"/>
</dbReference>
<dbReference type="AlphaFoldDB" id="A0AAW1WXJ6"/>
<name>A0AAW1WXJ6_RUBAR</name>
<dbReference type="CDD" id="cd22851">
    <property type="entry name" value="SMN_N"/>
    <property type="match status" value="1"/>
</dbReference>
<accession>A0AAW1WXJ6</accession>
<dbReference type="Proteomes" id="UP001457282">
    <property type="component" value="Unassembled WGS sequence"/>
</dbReference>
<dbReference type="EMBL" id="JBEDUW010000005">
    <property type="protein sequence ID" value="KAK9928050.1"/>
    <property type="molecule type" value="Genomic_DNA"/>
</dbReference>
<reference evidence="3 4" key="1">
    <citation type="journal article" date="2023" name="G3 (Bethesda)">
        <title>A chromosome-length genome assembly and annotation of blackberry (Rubus argutus, cv. 'Hillquist').</title>
        <authorList>
            <person name="Bruna T."/>
            <person name="Aryal R."/>
            <person name="Dudchenko O."/>
            <person name="Sargent D.J."/>
            <person name="Mead D."/>
            <person name="Buti M."/>
            <person name="Cavallini A."/>
            <person name="Hytonen T."/>
            <person name="Andres J."/>
            <person name="Pham M."/>
            <person name="Weisz D."/>
            <person name="Mascagni F."/>
            <person name="Usai G."/>
            <person name="Natali L."/>
            <person name="Bassil N."/>
            <person name="Fernandez G.E."/>
            <person name="Lomsadze A."/>
            <person name="Armour M."/>
            <person name="Olukolu B."/>
            <person name="Poorten T."/>
            <person name="Britton C."/>
            <person name="Davik J."/>
            <person name="Ashrafi H."/>
            <person name="Aiden E.L."/>
            <person name="Borodovsky M."/>
            <person name="Worthington M."/>
        </authorList>
    </citation>
    <scope>NUCLEOTIDE SEQUENCE [LARGE SCALE GENOMIC DNA]</scope>
    <source>
        <strain evidence="3">PI 553951</strain>
    </source>
</reference>
<dbReference type="PANTHER" id="PTHR39267:SF1">
    <property type="entry name" value="SURVIVAL MOTOR NEURON PROTEIN"/>
    <property type="match status" value="1"/>
</dbReference>
<evidence type="ECO:0000256" key="1">
    <source>
        <dbReference type="SAM" id="MobiDB-lite"/>
    </source>
</evidence>
<evidence type="ECO:0000313" key="3">
    <source>
        <dbReference type="EMBL" id="KAK9928050.1"/>
    </source>
</evidence>
<dbReference type="InterPro" id="IPR040424">
    <property type="entry name" value="Smn1"/>
</dbReference>
<proteinExistence type="predicted"/>
<feature type="domain" description="Survival Motor Neuron Gemin2-binding" evidence="2">
    <location>
        <begin position="3"/>
        <end position="28"/>
    </location>
</feature>
<comment type="caution">
    <text evidence="3">The sequence shown here is derived from an EMBL/GenBank/DDBJ whole genome shotgun (WGS) entry which is preliminary data.</text>
</comment>
<protein>
    <recommendedName>
        <fullName evidence="2">Survival Motor Neuron Gemin2-binding domain-containing protein</fullName>
    </recommendedName>
</protein>
<sequence>MEGGNLWDDSALINAFDDAMSNYKKMHSKKPNQGSTKEEKLVSSPGEHVIGKADETEEAGRRQGDTDDQTEDTSKTTIEMGGTSNLSEVKENHRLDSHVPDLYTQDARDMQNDYSYSQGAEDYTKLLNQYYELEEKRQKILEQLHQFGGGNYQYSGEGSGSGVQWGTGSSCEQNAVPTGQASNAAVVGSCCPYMCPCLMTSCTSFPACLPDGSCAGITCAEACLATSHGKPFSLEDGKIVNTAMGTAERALSSLKMRITGDSNISEEKKNEKVEAQMAETTSSETDISVVLNAWYSAGFYTGKYLVEQSIAKKRQS</sequence>
<keyword evidence="4" id="KW-1185">Reference proteome</keyword>
<dbReference type="PANTHER" id="PTHR39267">
    <property type="entry name" value="SURVIVAL MOTOR NEURON-LIKE PROTEIN 1"/>
    <property type="match status" value="1"/>
</dbReference>
<gene>
    <name evidence="3" type="ORF">M0R45_025204</name>
</gene>